<sequence length="863" mass="90940">MSLNRVALSDSDLSSAGSSVREVPSAPASADLAVNGEQQPGWEVAQGSRQRRRRLRKRLQRPVRQLPAPRPPPHRRLPPGMAGKCYNCLGEDCIAAQCTNMVRCVLCGDEGHISHGCKKRSRSPSEGEGLPRPPPGRPHSPRWLPPPPPGPPPPGALRLEDVLPPPPPGPPPAGALRMERSWSRVVRDGSEESVRGPAFSIPFVPQSGQAVSAVARAELAAPSAPAVSACFLEYSEDMDNMEDQLRRAVVVTITGTRPVVDLADAALALHREFGVGPESMSIRPFAPEDFLVLCGDVALRDRLVSRGRISTSWFSLSLRGWLRQAQATAVQLPFLLPLDLLGVPTHAWHRRTADALLEGAGFVVDVAAPTARRHDMSSFRVWVRTDAPERIPAGRHLFIEEPPLLSRGGGRHRGPAMRRRAKTLRYFIRFRRVGEAVEAPASDSPSPPPPPPPPPSGGSASRPQQGGGPTCGGRASTPEAGSSSCEASTAQQPVTRQRAPANVVSAAGVGGAGGAGVEEEGVVGSASQGTVQISQPVINDVQSACRQPDILVAPRPVVEEMAVGQKGAGQRVEAGQVSSCGSVQFGSQVAVQLGDSSSPMSVRGPVRETLMDKSDSTAAGSIRGGSFGDLRQPSGSSVPVSPVPHCAGGSSAQSFACSPVGEAANDATSSALVRPDPVGETQVVATPAGSIEDPRGRDNGLGVHAPDVLRDPPLATPSHVSASAPSSPAAGFVTPAGQGTSGDLDRSIRAVISQLRGHIDAPVLPLPDVQRGRRKRLFVPEDERRRSTRIARKAIGKPASYIKKAQAMLMTRLGMCEVAGEPPVDCLERYAKYFAEPLPDGRIDALAKLFFLDAVIPQGEQEC</sequence>
<proteinExistence type="predicted"/>
<feature type="compositionally biased region" description="Low complexity" evidence="1">
    <location>
        <begin position="716"/>
        <end position="730"/>
    </location>
</feature>
<feature type="domain" description="CCHC-type" evidence="2">
    <location>
        <begin position="103"/>
        <end position="119"/>
    </location>
</feature>
<dbReference type="GO" id="GO:0008270">
    <property type="term" value="F:zinc ion binding"/>
    <property type="evidence" value="ECO:0007669"/>
    <property type="project" value="InterPro"/>
</dbReference>
<dbReference type="AlphaFoldDB" id="A0AAD8X9U8"/>
<dbReference type="InterPro" id="IPR053253">
    <property type="entry name" value="Sex_diff_modulator"/>
</dbReference>
<feature type="compositionally biased region" description="Basic residues" evidence="1">
    <location>
        <begin position="49"/>
        <end position="61"/>
    </location>
</feature>
<dbReference type="PANTHER" id="PTHR33087:SF42">
    <property type="entry name" value="DUF4283 DOMAIN-CONTAINING PROTEIN"/>
    <property type="match status" value="1"/>
</dbReference>
<comment type="caution">
    <text evidence="3">The sequence shown here is derived from an EMBL/GenBank/DDBJ whole genome shotgun (WGS) entry which is preliminary data.</text>
</comment>
<feature type="compositionally biased region" description="Polar residues" evidence="1">
    <location>
        <begin position="479"/>
        <end position="495"/>
    </location>
</feature>
<dbReference type="SMART" id="SM00343">
    <property type="entry name" value="ZnF_C2HC"/>
    <property type="match status" value="2"/>
</dbReference>
<protein>
    <recommendedName>
        <fullName evidence="2">CCHC-type domain-containing protein</fullName>
    </recommendedName>
</protein>
<feature type="domain" description="CCHC-type" evidence="2">
    <location>
        <begin position="84"/>
        <end position="100"/>
    </location>
</feature>
<feature type="region of interest" description="Disordered" evidence="1">
    <location>
        <begin position="1"/>
        <end position="79"/>
    </location>
</feature>
<dbReference type="GO" id="GO:0003676">
    <property type="term" value="F:nucleic acid binding"/>
    <property type="evidence" value="ECO:0007669"/>
    <property type="project" value="InterPro"/>
</dbReference>
<feature type="region of interest" description="Disordered" evidence="1">
    <location>
        <begin position="688"/>
        <end position="744"/>
    </location>
</feature>
<feature type="compositionally biased region" description="Pro residues" evidence="1">
    <location>
        <begin position="131"/>
        <end position="155"/>
    </location>
</feature>
<dbReference type="PANTHER" id="PTHR33087">
    <property type="entry name" value="OS07G0539200 PROTEIN"/>
    <property type="match status" value="1"/>
</dbReference>
<dbReference type="Proteomes" id="UP001231189">
    <property type="component" value="Unassembled WGS sequence"/>
</dbReference>
<evidence type="ECO:0000313" key="3">
    <source>
        <dbReference type="EMBL" id="KAK1698734.1"/>
    </source>
</evidence>
<reference evidence="3" key="1">
    <citation type="submission" date="2023-07" db="EMBL/GenBank/DDBJ databases">
        <title>A chromosome-level genome assembly of Lolium multiflorum.</title>
        <authorList>
            <person name="Chen Y."/>
            <person name="Copetti D."/>
            <person name="Kolliker R."/>
            <person name="Studer B."/>
        </authorList>
    </citation>
    <scope>NUCLEOTIDE SEQUENCE</scope>
    <source>
        <strain evidence="3">02402/16</strain>
        <tissue evidence="3">Leaf</tissue>
    </source>
</reference>
<organism evidence="3 4">
    <name type="scientific">Lolium multiflorum</name>
    <name type="common">Italian ryegrass</name>
    <name type="synonym">Lolium perenne subsp. multiflorum</name>
    <dbReference type="NCBI Taxonomy" id="4521"/>
    <lineage>
        <taxon>Eukaryota</taxon>
        <taxon>Viridiplantae</taxon>
        <taxon>Streptophyta</taxon>
        <taxon>Embryophyta</taxon>
        <taxon>Tracheophyta</taxon>
        <taxon>Spermatophyta</taxon>
        <taxon>Magnoliopsida</taxon>
        <taxon>Liliopsida</taxon>
        <taxon>Poales</taxon>
        <taxon>Poaceae</taxon>
        <taxon>BOP clade</taxon>
        <taxon>Pooideae</taxon>
        <taxon>Poodae</taxon>
        <taxon>Poeae</taxon>
        <taxon>Poeae Chloroplast Group 2 (Poeae type)</taxon>
        <taxon>Loliodinae</taxon>
        <taxon>Loliinae</taxon>
        <taxon>Lolium</taxon>
    </lineage>
</organism>
<evidence type="ECO:0000259" key="2">
    <source>
        <dbReference type="SMART" id="SM00343"/>
    </source>
</evidence>
<feature type="compositionally biased region" description="Low complexity" evidence="1">
    <location>
        <begin position="1"/>
        <end position="21"/>
    </location>
</feature>
<feature type="compositionally biased region" description="Pro residues" evidence="1">
    <location>
        <begin position="445"/>
        <end position="456"/>
    </location>
</feature>
<dbReference type="EMBL" id="JAUUTY010000001">
    <property type="protein sequence ID" value="KAK1698734.1"/>
    <property type="molecule type" value="Genomic_DNA"/>
</dbReference>
<dbReference type="InterPro" id="IPR001878">
    <property type="entry name" value="Znf_CCHC"/>
</dbReference>
<evidence type="ECO:0000313" key="4">
    <source>
        <dbReference type="Proteomes" id="UP001231189"/>
    </source>
</evidence>
<feature type="compositionally biased region" description="Pro residues" evidence="1">
    <location>
        <begin position="163"/>
        <end position="173"/>
    </location>
</feature>
<feature type="region of interest" description="Disordered" evidence="1">
    <location>
        <begin position="113"/>
        <end position="178"/>
    </location>
</feature>
<feature type="compositionally biased region" description="Low complexity" evidence="1">
    <location>
        <begin position="633"/>
        <end position="644"/>
    </location>
</feature>
<gene>
    <name evidence="3" type="ORF">QYE76_015431</name>
</gene>
<keyword evidence="4" id="KW-1185">Reference proteome</keyword>
<accession>A0AAD8X9U8</accession>
<feature type="region of interest" description="Disordered" evidence="1">
    <location>
        <begin position="611"/>
        <end position="652"/>
    </location>
</feature>
<name>A0AAD8X9U8_LOLMU</name>
<dbReference type="Gene3D" id="4.10.60.10">
    <property type="entry name" value="Zinc finger, CCHC-type"/>
    <property type="match status" value="1"/>
</dbReference>
<evidence type="ECO:0000256" key="1">
    <source>
        <dbReference type="SAM" id="MobiDB-lite"/>
    </source>
</evidence>
<feature type="region of interest" description="Disordered" evidence="1">
    <location>
        <begin position="437"/>
        <end position="499"/>
    </location>
</feature>